<keyword evidence="3" id="KW-1185">Reference proteome</keyword>
<evidence type="ECO:0000313" key="2">
    <source>
        <dbReference type="EMBL" id="KIX00781.1"/>
    </source>
</evidence>
<evidence type="ECO:0000313" key="3">
    <source>
        <dbReference type="Proteomes" id="UP000053617"/>
    </source>
</evidence>
<reference evidence="2 3" key="1">
    <citation type="submission" date="2015-01" db="EMBL/GenBank/DDBJ databases">
        <title>The Genome Sequence of Rhinocladiella mackenzie CBS 650.93.</title>
        <authorList>
            <consortium name="The Broad Institute Genomics Platform"/>
            <person name="Cuomo C."/>
            <person name="de Hoog S."/>
            <person name="Gorbushina A."/>
            <person name="Stielow B."/>
            <person name="Teixiera M."/>
            <person name="Abouelleil A."/>
            <person name="Chapman S.B."/>
            <person name="Priest M."/>
            <person name="Young S.K."/>
            <person name="Wortman J."/>
            <person name="Nusbaum C."/>
            <person name="Birren B."/>
        </authorList>
    </citation>
    <scope>NUCLEOTIDE SEQUENCE [LARGE SCALE GENOMIC DNA]</scope>
    <source>
        <strain evidence="2 3">CBS 650.93</strain>
    </source>
</reference>
<feature type="compositionally biased region" description="Polar residues" evidence="1">
    <location>
        <begin position="484"/>
        <end position="497"/>
    </location>
</feature>
<feature type="compositionally biased region" description="Low complexity" evidence="1">
    <location>
        <begin position="441"/>
        <end position="476"/>
    </location>
</feature>
<feature type="compositionally biased region" description="Low complexity" evidence="1">
    <location>
        <begin position="318"/>
        <end position="335"/>
    </location>
</feature>
<dbReference type="Proteomes" id="UP000053617">
    <property type="component" value="Unassembled WGS sequence"/>
</dbReference>
<dbReference type="VEuPathDB" id="FungiDB:Z518_09846"/>
<feature type="compositionally biased region" description="Basic and acidic residues" evidence="1">
    <location>
        <begin position="297"/>
        <end position="306"/>
    </location>
</feature>
<sequence length="604" mass="66319">MPRAPLKRRHLNRNGPILRAAKMISTNSSARRELEQKLAHKPIGPRPNDSDDSDRLVVKGTGRRGNNVPRQEIYASGAVGAGDQPGAYPSRAQRRKNMTKATDEFLANEQKKAQEDEESFALTTMQPQPARKSPPTNGIVRNPTSAKQDKGVYPTSLSSAMKPPSSILRPIQPTPTRENSILGTLKPRRRQPSILQNLDNDSSAFDLEDEDLFLPDAESTPLNLTKSQPQNALSTPPTNPDHISSPRKRKFGASDVFRPNADTPVQRRTTSPLATTKLLHGTPEPSLLTVPVSTLRESGRRQRECIRDEDDIMAFPESSSSQPSSPAKPKSVAPTKKSRQKEAKPAPVMTTEELQALMPTKKRRTARERKKPPSSFDIPADSDSPDPDQAAYSDRDDESSFLPTKGRRKARRKERPSKPSNPRIKASVGVAKSGKVGKQGTSTKARAAATSKSKSSTINLITTTAPILTPSTSTSSRRNRETKSPSQLSTVEPSNINIIRPSEDLSNKGGGGRRPYGGSLRRGRSIADGYDKENLYLEGEPIVERPESEKLPEAASVVFDPEREQEKRKEVTVSKGKWADIDAWSMDFEDVEVIGSGSSSPMRR</sequence>
<dbReference type="EMBL" id="KN847482">
    <property type="protein sequence ID" value="KIX00781.1"/>
    <property type="molecule type" value="Genomic_DNA"/>
</dbReference>
<gene>
    <name evidence="2" type="ORF">Z518_09846</name>
</gene>
<feature type="region of interest" description="Disordered" evidence="1">
    <location>
        <begin position="219"/>
        <end position="525"/>
    </location>
</feature>
<proteinExistence type="predicted"/>
<accession>A0A0D2IBZ0</accession>
<feature type="compositionally biased region" description="Basic residues" evidence="1">
    <location>
        <begin position="1"/>
        <end position="12"/>
    </location>
</feature>
<name>A0A0D2IBZ0_9EURO</name>
<dbReference type="AlphaFoldDB" id="A0A0D2IBZ0"/>
<feature type="compositionally biased region" description="Polar residues" evidence="1">
    <location>
        <begin position="220"/>
        <end position="236"/>
    </location>
</feature>
<dbReference type="OrthoDB" id="5423493at2759"/>
<feature type="compositionally biased region" description="Basic residues" evidence="1">
    <location>
        <begin position="405"/>
        <end position="415"/>
    </location>
</feature>
<dbReference type="GeneID" id="25297917"/>
<protein>
    <submittedName>
        <fullName evidence="2">Uncharacterized protein</fullName>
    </submittedName>
</protein>
<evidence type="ECO:0000256" key="1">
    <source>
        <dbReference type="SAM" id="MobiDB-lite"/>
    </source>
</evidence>
<dbReference type="RefSeq" id="XP_013267917.1">
    <property type="nucleotide sequence ID" value="XM_013412463.1"/>
</dbReference>
<feature type="compositionally biased region" description="Basic residues" evidence="1">
    <location>
        <begin position="360"/>
        <end position="372"/>
    </location>
</feature>
<organism evidence="2 3">
    <name type="scientific">Rhinocladiella mackenziei CBS 650.93</name>
    <dbReference type="NCBI Taxonomy" id="1442369"/>
    <lineage>
        <taxon>Eukaryota</taxon>
        <taxon>Fungi</taxon>
        <taxon>Dikarya</taxon>
        <taxon>Ascomycota</taxon>
        <taxon>Pezizomycotina</taxon>
        <taxon>Eurotiomycetes</taxon>
        <taxon>Chaetothyriomycetidae</taxon>
        <taxon>Chaetothyriales</taxon>
        <taxon>Herpotrichiellaceae</taxon>
        <taxon>Rhinocladiella</taxon>
    </lineage>
</organism>
<feature type="compositionally biased region" description="Low complexity" evidence="1">
    <location>
        <begin position="373"/>
        <end position="392"/>
    </location>
</feature>
<dbReference type="STRING" id="1442369.A0A0D2IBZ0"/>
<feature type="region of interest" description="Disordered" evidence="1">
    <location>
        <begin position="1"/>
        <end position="194"/>
    </location>
</feature>
<dbReference type="HOGENOM" id="CLU_031979_0_0_1"/>